<evidence type="ECO:0000256" key="1">
    <source>
        <dbReference type="SAM" id="MobiDB-lite"/>
    </source>
</evidence>
<evidence type="ECO:0000313" key="2">
    <source>
        <dbReference type="EMBL" id="CAF1102352.1"/>
    </source>
</evidence>
<proteinExistence type="predicted"/>
<organism evidence="2 3">
    <name type="scientific">Adineta ricciae</name>
    <name type="common">Rotifer</name>
    <dbReference type="NCBI Taxonomy" id="249248"/>
    <lineage>
        <taxon>Eukaryota</taxon>
        <taxon>Metazoa</taxon>
        <taxon>Spiralia</taxon>
        <taxon>Gnathifera</taxon>
        <taxon>Rotifera</taxon>
        <taxon>Eurotatoria</taxon>
        <taxon>Bdelloidea</taxon>
        <taxon>Adinetida</taxon>
        <taxon>Adinetidae</taxon>
        <taxon>Adineta</taxon>
    </lineage>
</organism>
<feature type="compositionally biased region" description="Basic and acidic residues" evidence="1">
    <location>
        <begin position="36"/>
        <end position="50"/>
    </location>
</feature>
<evidence type="ECO:0000313" key="3">
    <source>
        <dbReference type="Proteomes" id="UP000663828"/>
    </source>
</evidence>
<keyword evidence="3" id="KW-1185">Reference proteome</keyword>
<dbReference type="AlphaFoldDB" id="A0A814P3P4"/>
<comment type="caution">
    <text evidence="2">The sequence shown here is derived from an EMBL/GenBank/DDBJ whole genome shotgun (WGS) entry which is preliminary data.</text>
</comment>
<feature type="region of interest" description="Disordered" evidence="1">
    <location>
        <begin position="36"/>
        <end position="55"/>
    </location>
</feature>
<dbReference type="Proteomes" id="UP000663828">
    <property type="component" value="Unassembled WGS sequence"/>
</dbReference>
<sequence length="228" mass="26606">MTSENLSPSPVILRKRTASRKHRVPSQSIDNIRIDNLRPSKTAAGRDRSLSRSSKFLPKAEPIPVKRCQSQQKEVHISTTTKLERQVTTVTIQTRLPTFPTTANDEEHKRTSDFRRRQIYALNHLMRNYEQEKFREFCKLHNIGSDHDQENKDAVIFLLIFLTIQWQTYDRFTSPCALVNADSLNNPTRQQRIVRVLVNSNKERQELRNEARPFEYICMPSTATISKI</sequence>
<gene>
    <name evidence="2" type="ORF">XAT740_LOCUS18422</name>
</gene>
<feature type="compositionally biased region" description="Basic residues" evidence="1">
    <location>
        <begin position="13"/>
        <end position="24"/>
    </location>
</feature>
<reference evidence="2" key="1">
    <citation type="submission" date="2021-02" db="EMBL/GenBank/DDBJ databases">
        <authorList>
            <person name="Nowell W R."/>
        </authorList>
    </citation>
    <scope>NUCLEOTIDE SEQUENCE</scope>
</reference>
<dbReference type="EMBL" id="CAJNOR010001230">
    <property type="protein sequence ID" value="CAF1102352.1"/>
    <property type="molecule type" value="Genomic_DNA"/>
</dbReference>
<name>A0A814P3P4_ADIRI</name>
<protein>
    <submittedName>
        <fullName evidence="2">Uncharacterized protein</fullName>
    </submittedName>
</protein>
<accession>A0A814P3P4</accession>
<feature type="region of interest" description="Disordered" evidence="1">
    <location>
        <begin position="1"/>
        <end position="28"/>
    </location>
</feature>